<sequence length="414" mass="47656">MMTDVNELSEHLVSLNISPESQIVQHCKWKNKNKNKTKKNKKKDGKRVMMVVPGKQFHHSSINHSPSVMPRFFSSSKEVALFQNNHLYSLTEKNLVPQLKSDVAMLAQRNLLESRELKRPYLGINLYENQDKYELMDSQELDDSISCFKYMESWEEQNKSIYGLNRKFIIISARHNIVDIAMIPFTKQNGSVSLTCLFRPGNILSLSRDLSDTSGTETGANSKDTFTRKICFSGFALEDVLTEGITEKRKPIFSIVENILDNNITLLLRCEMDAFNPVTKTFTELKCYSLIKYSNPNHRRKLLKTWIQTGLIPNSDVVVGIRDTQNGDLTDIFQFDREHLYKKLANRNLPQRQIEWNFNPLLSTEWLAYALKTITTTVQKVLDKIGSENALAFNIKIDTNLNIKVELTDTPSLY</sequence>
<evidence type="ECO:0000256" key="2">
    <source>
        <dbReference type="ARBA" id="ARBA00006562"/>
    </source>
</evidence>
<keyword evidence="6" id="KW-0694">RNA-binding</keyword>
<protein>
    <recommendedName>
        <fullName evidence="6">Decapping nuclease</fullName>
        <ecNumber evidence="6">3.6.1.-</ecNumber>
    </recommendedName>
</protein>
<evidence type="ECO:0000313" key="9">
    <source>
        <dbReference type="Proteomes" id="UP001623330"/>
    </source>
</evidence>
<dbReference type="EMBL" id="JBEVYD010000002">
    <property type="protein sequence ID" value="KAL3235078.1"/>
    <property type="molecule type" value="Genomic_DNA"/>
</dbReference>
<dbReference type="Proteomes" id="UP001623330">
    <property type="component" value="Unassembled WGS sequence"/>
</dbReference>
<keyword evidence="6" id="KW-0378">Hydrolase</keyword>
<keyword evidence="6" id="KW-0547">Nucleotide-binding</keyword>
<comment type="similarity">
    <text evidence="2 6">Belongs to the DXO/Dom3Z family.</text>
</comment>
<comment type="cofactor">
    <cofactor evidence="1 6">
        <name>a divalent metal cation</name>
        <dbReference type="ChEBI" id="CHEBI:60240"/>
    </cofactor>
</comment>
<dbReference type="InterPro" id="IPR039039">
    <property type="entry name" value="RAI1-like_fam"/>
</dbReference>
<evidence type="ECO:0000256" key="3">
    <source>
        <dbReference type="ARBA" id="ARBA00022722"/>
    </source>
</evidence>
<organism evidence="8 9">
    <name type="scientific">Nakaseomyces bracarensis</name>
    <dbReference type="NCBI Taxonomy" id="273131"/>
    <lineage>
        <taxon>Eukaryota</taxon>
        <taxon>Fungi</taxon>
        <taxon>Dikarya</taxon>
        <taxon>Ascomycota</taxon>
        <taxon>Saccharomycotina</taxon>
        <taxon>Saccharomycetes</taxon>
        <taxon>Saccharomycetales</taxon>
        <taxon>Saccharomycetaceae</taxon>
        <taxon>Nakaseomyces</taxon>
    </lineage>
</organism>
<accession>A0ABR4P0G1</accession>
<evidence type="ECO:0000256" key="5">
    <source>
        <dbReference type="ARBA" id="ARBA00048124"/>
    </source>
</evidence>
<evidence type="ECO:0000256" key="1">
    <source>
        <dbReference type="ARBA" id="ARBA00001968"/>
    </source>
</evidence>
<keyword evidence="6" id="KW-0539">Nucleus</keyword>
<dbReference type="InterPro" id="IPR013961">
    <property type="entry name" value="RAI1"/>
</dbReference>
<dbReference type="PANTHER" id="PTHR12395:SF25">
    <property type="entry name" value="DECAPPING AND EXORIBONUCLEASE PROTEIN 1"/>
    <property type="match status" value="1"/>
</dbReference>
<comment type="caution">
    <text evidence="8">The sequence shown here is derived from an EMBL/GenBank/DDBJ whole genome shotgun (WGS) entry which is preliminary data.</text>
</comment>
<name>A0ABR4P0G1_9SACH</name>
<evidence type="ECO:0000313" key="8">
    <source>
        <dbReference type="EMBL" id="KAL3235078.1"/>
    </source>
</evidence>
<dbReference type="Pfam" id="PF08652">
    <property type="entry name" value="RAI1"/>
    <property type="match status" value="1"/>
</dbReference>
<keyword evidence="9" id="KW-1185">Reference proteome</keyword>
<comment type="subcellular location">
    <subcellularLocation>
        <location evidence="6">Nucleus</location>
    </subcellularLocation>
</comment>
<evidence type="ECO:0000256" key="4">
    <source>
        <dbReference type="ARBA" id="ARBA00044676"/>
    </source>
</evidence>
<feature type="domain" description="RAI1-like" evidence="7">
    <location>
        <begin position="117"/>
        <end position="408"/>
    </location>
</feature>
<gene>
    <name evidence="8" type="ORF">RNJ44_02866</name>
</gene>
<keyword evidence="3 6" id="KW-0540">Nuclease</keyword>
<comment type="function">
    <text evidence="6">Decapping enzyme for NAD-capped RNAs: specifically hydrolyzes the nicotinamide adenine dinucleotide (NAD) cap from a subset of RNAs by removing the entire NAD moiety from the 5'-end of an NAD-capped RNA.</text>
</comment>
<evidence type="ECO:0000259" key="7">
    <source>
        <dbReference type="Pfam" id="PF08652"/>
    </source>
</evidence>
<dbReference type="EC" id="3.6.1.-" evidence="6"/>
<comment type="catalytic activity">
    <reaction evidence="4">
        <text>a 5'-end (N(7)-methyl 5'-triphosphoguanosine)-ribonucleoside-ribonucleotide in mRNA + H2O = a (N(7)-methyl 5'-triphosphoguanosine)-nucleoside + a 5'-end phospho-ribonucleoside in mRNA + H(+)</text>
        <dbReference type="Rhea" id="RHEA:66928"/>
        <dbReference type="Rhea" id="RHEA-COMP:15692"/>
        <dbReference type="Rhea" id="RHEA-COMP:17313"/>
        <dbReference type="ChEBI" id="CHEBI:15377"/>
        <dbReference type="ChEBI" id="CHEBI:15378"/>
        <dbReference type="ChEBI" id="CHEBI:138282"/>
        <dbReference type="ChEBI" id="CHEBI:172876"/>
        <dbReference type="ChEBI" id="CHEBI:172877"/>
    </reaction>
    <physiologicalReaction direction="left-to-right" evidence="4">
        <dbReference type="Rhea" id="RHEA:66929"/>
    </physiologicalReaction>
</comment>
<keyword evidence="6" id="KW-0479">Metal-binding</keyword>
<dbReference type="PANTHER" id="PTHR12395">
    <property type="entry name" value="DOM-3 RELATED"/>
    <property type="match status" value="1"/>
</dbReference>
<proteinExistence type="inferred from homology"/>
<reference evidence="8 9" key="1">
    <citation type="submission" date="2024-05" db="EMBL/GenBank/DDBJ databases">
        <title>Long read based assembly of the Candida bracarensis genome reveals expanded adhesin content.</title>
        <authorList>
            <person name="Marcet-Houben M."/>
            <person name="Ksiezopolska E."/>
            <person name="Gabaldon T."/>
        </authorList>
    </citation>
    <scope>NUCLEOTIDE SEQUENCE [LARGE SCALE GENOMIC DNA]</scope>
    <source>
        <strain evidence="8 9">CBM6</strain>
    </source>
</reference>
<evidence type="ECO:0000256" key="6">
    <source>
        <dbReference type="RuleBase" id="RU367113"/>
    </source>
</evidence>
<comment type="catalytic activity">
    <reaction evidence="5">
        <text>a 5'-end NAD(+)-phospho-ribonucleoside in mRNA + H2O = a 5'-end phospho-ribonucleoside in mRNA + NAD(+) + H(+)</text>
        <dbReference type="Rhea" id="RHEA:60880"/>
        <dbReference type="Rhea" id="RHEA-COMP:15692"/>
        <dbReference type="Rhea" id="RHEA-COMP:15698"/>
        <dbReference type="ChEBI" id="CHEBI:15377"/>
        <dbReference type="ChEBI" id="CHEBI:15378"/>
        <dbReference type="ChEBI" id="CHEBI:57540"/>
        <dbReference type="ChEBI" id="CHEBI:138282"/>
        <dbReference type="ChEBI" id="CHEBI:144029"/>
    </reaction>
    <physiologicalReaction direction="left-to-right" evidence="5">
        <dbReference type="Rhea" id="RHEA:60881"/>
    </physiologicalReaction>
</comment>